<comment type="caution">
    <text evidence="19">The sequence shown here is derived from an EMBL/GenBank/DDBJ whole genome shotgun (WGS) entry which is preliminary data.</text>
</comment>
<evidence type="ECO:0000256" key="8">
    <source>
        <dbReference type="ARBA" id="ARBA00022793"/>
    </source>
</evidence>
<feature type="domain" description="Indole-3-glycerol phosphate synthase" evidence="17">
    <location>
        <begin position="4"/>
        <end position="262"/>
    </location>
</feature>
<evidence type="ECO:0000256" key="14">
    <source>
        <dbReference type="ARBA" id="ARBA00025592"/>
    </source>
</evidence>
<dbReference type="OrthoDB" id="9804217at2"/>
<keyword evidence="11 16" id="KW-0413">Isomerase</keyword>
<evidence type="ECO:0000256" key="7">
    <source>
        <dbReference type="ARBA" id="ARBA00022605"/>
    </source>
</evidence>
<evidence type="ECO:0000259" key="17">
    <source>
        <dbReference type="Pfam" id="PF00218"/>
    </source>
</evidence>
<evidence type="ECO:0000256" key="9">
    <source>
        <dbReference type="ARBA" id="ARBA00022822"/>
    </source>
</evidence>
<comment type="similarity">
    <text evidence="15">Belongs to the TrpC family.</text>
</comment>
<dbReference type="PROSITE" id="PS00614">
    <property type="entry name" value="IGPS"/>
    <property type="match status" value="1"/>
</dbReference>
<dbReference type="RefSeq" id="WP_155694753.1">
    <property type="nucleotide sequence ID" value="NZ_WOCD01000002.1"/>
</dbReference>
<sequence>MNVLEKIVLDKRDELVGRKNTMPLFAFKDGLEPSTRNFYSAIKQDKTKNNRGFILEVKKASPSKGLIREDFDLEEICSAYRNYASCVSVLTDEKYFQGDFERLPKVRELMQQPILCKDFFVDEYQVYLARLYGADAILLMLSVLNDEEYRSLADLALSLEMDILTEVSNAEEMDRAINLNANIVGINNRNLRDLSTDLNQTIVLTEQFLLGTDSERQANTLLISESGIYTHQQVAQLSTLVDGFLVGSSLMAEKDLDKACSKLTCGEHKVCGLTTSEHVIGAVQAGAEFTGLIFAEQSKRKLGLSKAKQIVDDVRASNNAIRTKYVAVVQNQSIEFVRDLINELPLFAVQLHGNESEDYIKQVRALGTNCEIWKACSIGASEDLPLNWPNVDRIVLDAKSVDGELGGTGQTFEWSKLAPLFSKFDGPKIMLAGGISISNLDSALSQPVIGLDLNSGVESSPGVKSTEKLNNIFNKIMSRTASLKDQHESE</sequence>
<comment type="function">
    <text evidence="14">Bifunctional enzyme that catalyzes two sequential steps of tryptophan biosynthetic pathway. The first reaction is catalyzed by the isomerase, coded by the TrpF domain; the second reaction is catalyzed by the synthase, coded by the TrpC domain.</text>
</comment>
<evidence type="ECO:0000256" key="1">
    <source>
        <dbReference type="ARBA" id="ARBA00001164"/>
    </source>
</evidence>
<evidence type="ECO:0000256" key="6">
    <source>
        <dbReference type="ARBA" id="ARBA00009847"/>
    </source>
</evidence>
<dbReference type="HAMAP" id="MF_00134_B">
    <property type="entry name" value="IGPS_B"/>
    <property type="match status" value="1"/>
</dbReference>
<evidence type="ECO:0000256" key="11">
    <source>
        <dbReference type="ARBA" id="ARBA00023235"/>
    </source>
</evidence>
<dbReference type="NCBIfam" id="NF006945">
    <property type="entry name" value="PRK09427.1"/>
    <property type="match status" value="1"/>
</dbReference>
<evidence type="ECO:0000256" key="13">
    <source>
        <dbReference type="ARBA" id="ARBA00023268"/>
    </source>
</evidence>
<dbReference type="InterPro" id="IPR045186">
    <property type="entry name" value="Indole-3-glycerol_P_synth"/>
</dbReference>
<comment type="similarity">
    <text evidence="5">In the N-terminal section; belongs to the TrpC family.</text>
</comment>
<evidence type="ECO:0000256" key="12">
    <source>
        <dbReference type="ARBA" id="ARBA00023239"/>
    </source>
</evidence>
<dbReference type="Gene3D" id="3.20.20.70">
    <property type="entry name" value="Aldolase class I"/>
    <property type="match status" value="2"/>
</dbReference>
<dbReference type="GO" id="GO:0004425">
    <property type="term" value="F:indole-3-glycerol-phosphate synthase activity"/>
    <property type="evidence" value="ECO:0007669"/>
    <property type="project" value="UniProtKB-UniRule"/>
</dbReference>
<comment type="pathway">
    <text evidence="3 16">Amino-acid biosynthesis; L-tryptophan biosynthesis; L-tryptophan from chorismate: step 3/5.</text>
</comment>
<proteinExistence type="inferred from homology"/>
<dbReference type="Proteomes" id="UP000439994">
    <property type="component" value="Unassembled WGS sequence"/>
</dbReference>
<dbReference type="PANTHER" id="PTHR22854">
    <property type="entry name" value="TRYPTOPHAN BIOSYNTHESIS PROTEIN"/>
    <property type="match status" value="1"/>
</dbReference>
<keyword evidence="8 15" id="KW-0210">Decarboxylase</keyword>
<keyword evidence="9 15" id="KW-0822">Tryptophan biosynthesis</keyword>
<evidence type="ECO:0000256" key="16">
    <source>
        <dbReference type="HAMAP-Rule" id="MF_00135"/>
    </source>
</evidence>
<protein>
    <recommendedName>
        <fullName evidence="15 16">Multifunctional fusion protein</fullName>
    </recommendedName>
    <domain>
        <recommendedName>
            <fullName evidence="15">Indole-3-glycerol phosphate synthase</fullName>
            <shortName evidence="15">IGPS</shortName>
            <ecNumber evidence="15">4.1.1.48</ecNumber>
        </recommendedName>
    </domain>
    <domain>
        <recommendedName>
            <fullName evidence="16">N-(5'-phosphoribosyl)anthranilate isomerase</fullName>
            <shortName evidence="16">PRAI</shortName>
            <ecNumber evidence="16">5.3.1.24</ecNumber>
        </recommendedName>
    </domain>
</protein>
<accession>A0A6N8F6F7</accession>
<dbReference type="SUPFAM" id="SSF51366">
    <property type="entry name" value="Ribulose-phoshate binding barrel"/>
    <property type="match status" value="2"/>
</dbReference>
<dbReference type="FunFam" id="3.20.20.70:FF:000024">
    <property type="entry name" value="Indole-3-glycerol phosphate synthase"/>
    <property type="match status" value="1"/>
</dbReference>
<keyword evidence="7 15" id="KW-0028">Amino-acid biosynthesis</keyword>
<comment type="similarity">
    <text evidence="6">In the C-terminal section; belongs to the TrpF family.</text>
</comment>
<evidence type="ECO:0000256" key="3">
    <source>
        <dbReference type="ARBA" id="ARBA00004664"/>
    </source>
</evidence>
<dbReference type="GO" id="GO:0004640">
    <property type="term" value="F:phosphoribosylanthranilate isomerase activity"/>
    <property type="evidence" value="ECO:0007669"/>
    <property type="project" value="UniProtKB-UniRule"/>
</dbReference>
<feature type="domain" description="N-(5'phosphoribosyl) anthranilate isomerase (PRAI)" evidence="18">
    <location>
        <begin position="269"/>
        <end position="474"/>
    </location>
</feature>
<comment type="similarity">
    <text evidence="16">Belongs to the TrpF family.</text>
</comment>
<dbReference type="CDD" id="cd00405">
    <property type="entry name" value="PRAI"/>
    <property type="match status" value="1"/>
</dbReference>
<evidence type="ECO:0000256" key="15">
    <source>
        <dbReference type="HAMAP-Rule" id="MF_00134"/>
    </source>
</evidence>
<dbReference type="CDD" id="cd00331">
    <property type="entry name" value="IGPS"/>
    <property type="match status" value="1"/>
</dbReference>
<dbReference type="EC" id="5.3.1.24" evidence="16"/>
<dbReference type="AlphaFoldDB" id="A0A6N8F6F7"/>
<dbReference type="UniPathway" id="UPA00035">
    <property type="reaction ID" value="UER00042"/>
</dbReference>
<dbReference type="InterPro" id="IPR011060">
    <property type="entry name" value="RibuloseP-bd_barrel"/>
</dbReference>
<reference evidence="19 20" key="1">
    <citation type="submission" date="2019-11" db="EMBL/GenBank/DDBJ databases">
        <title>P. haliotis isolates from Z. marina roots.</title>
        <authorList>
            <person name="Cohen M."/>
            <person name="Jospin G."/>
            <person name="Eisen J.A."/>
            <person name="Coil D.A."/>
        </authorList>
    </citation>
    <scope>NUCLEOTIDE SEQUENCE [LARGE SCALE GENOMIC DNA]</scope>
    <source>
        <strain evidence="19 20">UCD-MCMsp1aY</strain>
    </source>
</reference>
<dbReference type="HAMAP" id="MF_00135">
    <property type="entry name" value="PRAI"/>
    <property type="match status" value="1"/>
</dbReference>
<dbReference type="Pfam" id="PF00218">
    <property type="entry name" value="IGPS"/>
    <property type="match status" value="1"/>
</dbReference>
<dbReference type="GO" id="GO:0000162">
    <property type="term" value="P:L-tryptophan biosynthetic process"/>
    <property type="evidence" value="ECO:0007669"/>
    <property type="project" value="UniProtKB-UniRule"/>
</dbReference>
<keyword evidence="20" id="KW-1185">Reference proteome</keyword>
<comment type="catalytic activity">
    <reaction evidence="2 15">
        <text>1-(2-carboxyphenylamino)-1-deoxy-D-ribulose 5-phosphate + H(+) = (1S,2R)-1-C-(indol-3-yl)glycerol 3-phosphate + CO2 + H2O</text>
        <dbReference type="Rhea" id="RHEA:23476"/>
        <dbReference type="ChEBI" id="CHEBI:15377"/>
        <dbReference type="ChEBI" id="CHEBI:15378"/>
        <dbReference type="ChEBI" id="CHEBI:16526"/>
        <dbReference type="ChEBI" id="CHEBI:58613"/>
        <dbReference type="ChEBI" id="CHEBI:58866"/>
        <dbReference type="EC" id="4.1.1.48"/>
    </reaction>
</comment>
<evidence type="ECO:0000259" key="18">
    <source>
        <dbReference type="Pfam" id="PF00697"/>
    </source>
</evidence>
<dbReference type="InterPro" id="IPR013798">
    <property type="entry name" value="Indole-3-glycerol_P_synth_dom"/>
</dbReference>
<dbReference type="InterPro" id="IPR001468">
    <property type="entry name" value="Indole-3-GlycerolPSynthase_CS"/>
</dbReference>
<organism evidence="19 20">
    <name type="scientific">Psychrosphaera haliotis</name>
    <dbReference type="NCBI Taxonomy" id="555083"/>
    <lineage>
        <taxon>Bacteria</taxon>
        <taxon>Pseudomonadati</taxon>
        <taxon>Pseudomonadota</taxon>
        <taxon>Gammaproteobacteria</taxon>
        <taxon>Alteromonadales</taxon>
        <taxon>Pseudoalteromonadaceae</taxon>
        <taxon>Psychrosphaera</taxon>
    </lineage>
</organism>
<dbReference type="InterPro" id="IPR001240">
    <property type="entry name" value="PRAI_dom"/>
</dbReference>
<keyword evidence="10 15" id="KW-0057">Aromatic amino acid biosynthesis</keyword>
<dbReference type="EC" id="4.1.1.48" evidence="15"/>
<gene>
    <name evidence="19" type="primary">trpCF</name>
    <name evidence="15" type="synonym">trpC</name>
    <name evidence="16" type="synonym">trpF</name>
    <name evidence="19" type="ORF">GNP35_04025</name>
</gene>
<keyword evidence="12 15" id="KW-0456">Lyase</keyword>
<evidence type="ECO:0000256" key="4">
    <source>
        <dbReference type="ARBA" id="ARBA00004696"/>
    </source>
</evidence>
<keyword evidence="13" id="KW-0511">Multifunctional enzyme</keyword>
<evidence type="ECO:0000256" key="5">
    <source>
        <dbReference type="ARBA" id="ARBA00007902"/>
    </source>
</evidence>
<name>A0A6N8F6F7_9GAMM</name>
<comment type="catalytic activity">
    <reaction evidence="1 16">
        <text>N-(5-phospho-beta-D-ribosyl)anthranilate = 1-(2-carboxyphenylamino)-1-deoxy-D-ribulose 5-phosphate</text>
        <dbReference type="Rhea" id="RHEA:21540"/>
        <dbReference type="ChEBI" id="CHEBI:18277"/>
        <dbReference type="ChEBI" id="CHEBI:58613"/>
        <dbReference type="EC" id="5.3.1.24"/>
    </reaction>
</comment>
<comment type="pathway">
    <text evidence="4 15">Amino-acid biosynthesis; L-tryptophan biosynthesis; L-tryptophan from chorismate: step 4/5.</text>
</comment>
<evidence type="ECO:0000256" key="2">
    <source>
        <dbReference type="ARBA" id="ARBA00001633"/>
    </source>
</evidence>
<dbReference type="EMBL" id="WOCD01000002">
    <property type="protein sequence ID" value="MUH71724.1"/>
    <property type="molecule type" value="Genomic_DNA"/>
</dbReference>
<dbReference type="Pfam" id="PF00697">
    <property type="entry name" value="PRAI"/>
    <property type="match status" value="1"/>
</dbReference>
<dbReference type="InterPro" id="IPR013785">
    <property type="entry name" value="Aldolase_TIM"/>
</dbReference>
<dbReference type="PANTHER" id="PTHR22854:SF2">
    <property type="entry name" value="INDOLE-3-GLYCEROL-PHOSPHATE SYNTHASE"/>
    <property type="match status" value="1"/>
</dbReference>
<evidence type="ECO:0000313" key="19">
    <source>
        <dbReference type="EMBL" id="MUH71724.1"/>
    </source>
</evidence>
<evidence type="ECO:0000256" key="10">
    <source>
        <dbReference type="ARBA" id="ARBA00023141"/>
    </source>
</evidence>
<evidence type="ECO:0000313" key="20">
    <source>
        <dbReference type="Proteomes" id="UP000439994"/>
    </source>
</evidence>